<evidence type="ECO:0000256" key="6">
    <source>
        <dbReference type="SAM" id="Coils"/>
    </source>
</evidence>
<evidence type="ECO:0000256" key="5">
    <source>
        <dbReference type="ARBA" id="ARBA00023242"/>
    </source>
</evidence>
<protein>
    <recommendedName>
        <fullName evidence="3">Nucleoprotein TPR</fullName>
    </recommendedName>
</protein>
<sequence>MEGCAKLENFLEEQEIISIPEITKVKITERFSSLIELVAELRNENAELKVILESEQFKFEKEISTSRQQLQQSTELCTKLKLQIVELEENQNAVQKQWRDLQKTHDSSMLELQSTKRDNELLNQEKRNLTEQLEKRRSEIEKLNDDVKNLLDQVNSANEAKFAAIASVEEIKVKESNLQHQVNRLQQEKDLLNRQISDLNAELTAKNSEIHTLKREKCHSNLELKTLLEDQLEELHGTQKKVDQYKGLLEERNTRIDQLADKIRQLNEVISKSEEQFQYELSTQTKLIDLHKTASEDNQKRVQELMRAFEEAQKLLKESNDSCEDMEKHCAEVENKCKTQLEEKQNEIAKLKDELRRVKEASYGLNQDTIEKIFPVAAATSKVLHSGITLTDLYVEYTKVQEELQVQKEENANLTRELKQIISEIEEKTPIINQRMLEYDKMNETISSLKSRLANSMSEFDQVLQERNDINRRYSLFERENTRLKSQVADLNKQVQVLLKEVEEARGGVIKKDRDDLAMNEEEVTSSDDITAAKVISRHLVTFRDIEEIQTKNQKLLVAIRDLSEQHEELEKKLSTEITSKFEKEIAGLSTQLEDLQKKRTKQSEMLETIIRQRDMYRVLLTSQGFSEALLGQTNGSSTLLQKSSAFSPDSQLKEAKTAMSQLQAEFDIYKKEKSENERILSEQIDKMRNDMSDLKVEKAKLTSLCDYNDERMKMLQSNLDIYKKEQESFKDKNKQHTALIVQHQQTINSMRQDLMIAQEKAAKAEVTIENLKAERDLLKGVEARLLQEKESVIREQQHQSRMMANLQTVQNNLERIESETKRNLQYQVEKYEKENAILKTKLENAHEEYRLAVKVWEKQKKEMQTKIDAEVERGRKIHEDLIDAYSQVHALNQDLVNTKTHLTTEKPASASESPIKTPSKAVVSNTQNAAEVKMLKEQLNEAQVKLKSLQDKITLTEKSAEQYLNMCKDLELRVKEQDEINKHLKDSMESALKSSDDARAALEKNLKDMEKNNRELIEENMELSRDSNSQVNELQKKLVEIGKTMEDYKNQAEIARNTADQAREDCQNQIKLMKDVQDKYERELMLHAQDIQVLTKLKEEHQKCSMRIEKLTEKAKSAELTLFDSRESWARQEEILRSETEALKTKITDLETCNNNLHHQLELMGTQMAALQSKNWEQTPYSSIQSDLKDTQHLLQVVQFIKKEKEIASTQLDMVQSENIRLTLKVDQLTNDLNSTKAELKDIMNDVQAKAASEAQHAELLKKIEMMNLLSESNNLLRMEKESLSEAKVKLETQLQELREKFQPLNEKEKEMILQMDMLSAENNALRLEVKSWQSRTNQLLEQSHRIGPQEYKNMSHEIEELKNQKSRLAEELQRKQAEVSQITANMTSLRKDSENLRNELKQKSDEIVKLNEKIVEDQKTVLQIKKIGRKYKTQFDELKVSHDALLVKAEASDSSNQEQVVQEMQKKVEESDKIVKELKEEINKQKEATNQAKKEVDDVQIKANEKEEKAKKLFASFRQKYSQLNVQKDALASEKTLLSKEVEEFKTKLSTYVQAQEENALVKSQCDARISLLENELKKFEEIRKERDFLQKQYDELQQKVSQQKQSMKSPMVGLGERTSGSGTEPLTANIKPLTSPSTSGAAASLRHSPHPASNVNRPTPTASIRPMAIGTASTAASQTRMATVLPTTATPHPEEVVPPTPVSVPHATVQPTPATATVAPTTMAVTVSPVISEVASSMGHDDSQTSIPSLHNAGIQAVSMPVTALVPPRVDVSEQVPEAITVDSPAPTTSVIVSPPATQTQVVTPTVKRPREESPGSSDGAETSLKRIRMVSEGSQTNQQHLTLVVVPTSIGVVPTNIAAQIVNRSKSQTSPVREPEPSSSSIQTETEGSPVLDIESTTGPPITLSPDEDLIAAAIERTESEILEDDKDEQVIDWEPQEESKIDEDFETEGMEEGTIDEVEEGEQMQGIDRSPDDEDMTEEQQDDTEEMLDQPTPTAPDSDILDNTSDTQMDADSSSLQNAPNEPCMAPPAFPPTLEILSSVAPNVEPIISSVASTSAPRATLAVTAPRLERQPPVNRQHLTPFTIPGQGSNFEEGDDGIVPSTPTLYVPRRTDGFAEAVSSPHVPQVRFLFSSSDNSPTQQGLSQLASQGALGVDDTRMDLSQFDEGGRTVPSTPIQVSPPAEATVPDVMPVLAAETTVTGSQLAIPSIKVDLAEESLETPVSNTETFAGETTATTSETASGSKDLSKNLEAENKLTVPEENREPEAIKIEGSADETKSVQESEQTNKDNTASSSSQRKPIVWKEENDSSPVPEPEPVGATEIESAPPSGLLPTPARGRTRTRRGVRYSRASIGGYSRGRGSDNVWSGAPQRGRRATRRRTMY</sequence>
<dbReference type="Pfam" id="PF25481">
    <property type="entry name" value="Nucleoprot-TPR"/>
    <property type="match status" value="1"/>
</dbReference>
<feature type="coiled-coil region" evidence="6">
    <location>
        <begin position="926"/>
        <end position="1115"/>
    </location>
</feature>
<dbReference type="InterPro" id="IPR057577">
    <property type="entry name" value="Nucleoprot-TPR/MLP1_dom"/>
</dbReference>
<feature type="compositionally biased region" description="Basic and acidic residues" evidence="7">
    <location>
        <begin position="2279"/>
        <end position="2291"/>
    </location>
</feature>
<feature type="region of interest" description="Disordered" evidence="7">
    <location>
        <begin position="1602"/>
        <end position="1667"/>
    </location>
</feature>
<feature type="compositionally biased region" description="Polar residues" evidence="7">
    <location>
        <begin position="2292"/>
        <end position="2302"/>
    </location>
</feature>
<evidence type="ECO:0000256" key="3">
    <source>
        <dbReference type="ARBA" id="ARBA00019789"/>
    </source>
</evidence>
<feature type="region of interest" description="Disordered" evidence="7">
    <location>
        <begin position="1868"/>
        <end position="1910"/>
    </location>
</feature>
<feature type="compositionally biased region" description="Polar residues" evidence="7">
    <location>
        <begin position="1654"/>
        <end position="1665"/>
    </location>
</feature>
<feature type="compositionally biased region" description="Low complexity" evidence="7">
    <location>
        <begin position="1602"/>
        <end position="1612"/>
    </location>
</feature>
<evidence type="ECO:0000256" key="2">
    <source>
        <dbReference type="ARBA" id="ARBA00005274"/>
    </source>
</evidence>
<feature type="coiled-coil region" evidence="6">
    <location>
        <begin position="1463"/>
        <end position="1511"/>
    </location>
</feature>
<evidence type="ECO:0000256" key="7">
    <source>
        <dbReference type="SAM" id="MobiDB-lite"/>
    </source>
</evidence>
<feature type="domain" description="NUA/TPR/MLP1-2-like" evidence="10">
    <location>
        <begin position="468"/>
        <end position="571"/>
    </location>
</feature>
<dbReference type="InterPro" id="IPR057974">
    <property type="entry name" value="NUA/TPR/MLP1-2-like_dom"/>
</dbReference>
<proteinExistence type="inferred from homology"/>
<comment type="similarity">
    <text evidence="2">Belongs to the TPR family.</text>
</comment>
<feature type="compositionally biased region" description="Basic residues" evidence="7">
    <location>
        <begin position="2376"/>
        <end position="2387"/>
    </location>
</feature>
<dbReference type="PANTHER" id="PTHR18898">
    <property type="entry name" value="NUCLEOPROTEIN TPR-RELATED"/>
    <property type="match status" value="1"/>
</dbReference>
<dbReference type="InterPro" id="IPR012929">
    <property type="entry name" value="Nucleoprot-TPR/MLP1-2_dom"/>
</dbReference>
<feature type="compositionally biased region" description="Polar residues" evidence="7">
    <location>
        <begin position="1621"/>
        <end position="1644"/>
    </location>
</feature>
<keyword evidence="5" id="KW-0539">Nucleus</keyword>
<feature type="coiled-coil region" evidence="6">
    <location>
        <begin position="1213"/>
        <end position="1247"/>
    </location>
</feature>
<evidence type="ECO:0000256" key="1">
    <source>
        <dbReference type="ARBA" id="ARBA00004123"/>
    </source>
</evidence>
<evidence type="ECO:0000259" key="10">
    <source>
        <dbReference type="Pfam" id="PF25785"/>
    </source>
</evidence>
<feature type="compositionally biased region" description="Polar residues" evidence="7">
    <location>
        <begin position="2006"/>
        <end position="2025"/>
    </location>
</feature>
<feature type="compositionally biased region" description="Low complexity" evidence="7">
    <location>
        <begin position="2229"/>
        <end position="2247"/>
    </location>
</feature>
<feature type="region of interest" description="Disordered" evidence="7">
    <location>
        <begin position="1923"/>
        <end position="2036"/>
    </location>
</feature>
<comment type="caution">
    <text evidence="11">The sequence shown here is derived from an EMBL/GenBank/DDBJ whole genome shotgun (WGS) entry which is preliminary data.</text>
</comment>
<feature type="compositionally biased region" description="Low complexity" evidence="7">
    <location>
        <begin position="1801"/>
        <end position="1810"/>
    </location>
</feature>
<feature type="domain" description="Nucleoprotein TPR/MPL1" evidence="9">
    <location>
        <begin position="174"/>
        <end position="251"/>
    </location>
</feature>
<dbReference type="GO" id="GO:0017056">
    <property type="term" value="F:structural constituent of nuclear pore"/>
    <property type="evidence" value="ECO:0007669"/>
    <property type="project" value="TreeGrafter"/>
</dbReference>
<feature type="coiled-coil region" evidence="6">
    <location>
        <begin position="546"/>
        <end position="613"/>
    </location>
</feature>
<evidence type="ECO:0000259" key="9">
    <source>
        <dbReference type="Pfam" id="PF25481"/>
    </source>
</evidence>
<feature type="compositionally biased region" description="Acidic residues" evidence="7">
    <location>
        <begin position="1976"/>
        <end position="1993"/>
    </location>
</feature>
<feature type="coiled-coil region" evidence="6">
    <location>
        <begin position="249"/>
        <end position="361"/>
    </location>
</feature>
<dbReference type="Gene3D" id="1.10.287.1490">
    <property type="match status" value="1"/>
</dbReference>
<reference evidence="11" key="1">
    <citation type="submission" date="2020-08" db="EMBL/GenBank/DDBJ databases">
        <title>Multicomponent nature underlies the extraordinary mechanical properties of spider dragline silk.</title>
        <authorList>
            <person name="Kono N."/>
            <person name="Nakamura H."/>
            <person name="Mori M."/>
            <person name="Yoshida Y."/>
            <person name="Ohtoshi R."/>
            <person name="Malay A.D."/>
            <person name="Moran D.A.P."/>
            <person name="Tomita M."/>
            <person name="Numata K."/>
            <person name="Arakawa K."/>
        </authorList>
    </citation>
    <scope>NUCLEOTIDE SEQUENCE</scope>
</reference>
<feature type="coiled-coil region" evidence="6">
    <location>
        <begin position="38"/>
        <end position="216"/>
    </location>
</feature>
<feature type="domain" description="Nucleoprotein TPR/MLP1-2" evidence="8">
    <location>
        <begin position="1038"/>
        <end position="1165"/>
    </location>
</feature>
<keyword evidence="4 6" id="KW-0175">Coiled coil</keyword>
<dbReference type="GO" id="GO:0005643">
    <property type="term" value="C:nuclear pore"/>
    <property type="evidence" value="ECO:0007669"/>
    <property type="project" value="UniProtKB-ARBA"/>
</dbReference>
<evidence type="ECO:0000313" key="11">
    <source>
        <dbReference type="EMBL" id="GFU26615.1"/>
    </source>
</evidence>
<dbReference type="OrthoDB" id="6426561at2759"/>
<gene>
    <name evidence="11" type="primary">Tpr</name>
    <name evidence="11" type="ORF">NPIL_138702</name>
</gene>
<accession>A0A8X6QGX9</accession>
<feature type="coiled-coil region" evidence="6">
    <location>
        <begin position="1275"/>
        <end position="1422"/>
    </location>
</feature>
<dbReference type="GO" id="GO:0006406">
    <property type="term" value="P:mRNA export from nucleus"/>
    <property type="evidence" value="ECO:0007669"/>
    <property type="project" value="TreeGrafter"/>
</dbReference>
<dbReference type="EMBL" id="BMAW01128645">
    <property type="protein sequence ID" value="GFU26615.1"/>
    <property type="molecule type" value="Genomic_DNA"/>
</dbReference>
<evidence type="ECO:0000256" key="4">
    <source>
        <dbReference type="ARBA" id="ARBA00023054"/>
    </source>
</evidence>
<feature type="compositionally biased region" description="Basic residues" evidence="7">
    <location>
        <begin position="2342"/>
        <end position="2351"/>
    </location>
</feature>
<dbReference type="GO" id="GO:0034399">
    <property type="term" value="C:nuclear periphery"/>
    <property type="evidence" value="ECO:0007669"/>
    <property type="project" value="UniProtKB-ARBA"/>
</dbReference>
<feature type="region of interest" description="Disordered" evidence="7">
    <location>
        <begin position="1801"/>
        <end position="1827"/>
    </location>
</feature>
<dbReference type="GO" id="GO:0006606">
    <property type="term" value="P:protein import into nucleus"/>
    <property type="evidence" value="ECO:0007669"/>
    <property type="project" value="InterPro"/>
</dbReference>
<feature type="region of interest" description="Disordered" evidence="7">
    <location>
        <begin position="2221"/>
        <end position="2387"/>
    </location>
</feature>
<dbReference type="GO" id="GO:1901673">
    <property type="term" value="P:regulation of mitotic spindle assembly"/>
    <property type="evidence" value="ECO:0007669"/>
    <property type="project" value="TreeGrafter"/>
</dbReference>
<keyword evidence="12" id="KW-1185">Reference proteome</keyword>
<organism evidence="11 12">
    <name type="scientific">Nephila pilipes</name>
    <name type="common">Giant wood spider</name>
    <name type="synonym">Nephila maculata</name>
    <dbReference type="NCBI Taxonomy" id="299642"/>
    <lineage>
        <taxon>Eukaryota</taxon>
        <taxon>Metazoa</taxon>
        <taxon>Ecdysozoa</taxon>
        <taxon>Arthropoda</taxon>
        <taxon>Chelicerata</taxon>
        <taxon>Arachnida</taxon>
        <taxon>Araneae</taxon>
        <taxon>Araneomorphae</taxon>
        <taxon>Entelegynae</taxon>
        <taxon>Araneoidea</taxon>
        <taxon>Nephilidae</taxon>
        <taxon>Nephila</taxon>
    </lineage>
</organism>
<feature type="compositionally biased region" description="Acidic residues" evidence="7">
    <location>
        <begin position="1925"/>
        <end position="1967"/>
    </location>
</feature>
<feature type="coiled-coil region" evidence="6">
    <location>
        <begin position="390"/>
        <end position="508"/>
    </location>
</feature>
<comment type="subcellular location">
    <subcellularLocation>
        <location evidence="1">Nucleus</location>
    </subcellularLocation>
</comment>
<evidence type="ECO:0000259" key="8">
    <source>
        <dbReference type="Pfam" id="PF07926"/>
    </source>
</evidence>
<dbReference type="Proteomes" id="UP000887013">
    <property type="component" value="Unassembled WGS sequence"/>
</dbReference>
<evidence type="ECO:0000313" key="12">
    <source>
        <dbReference type="Proteomes" id="UP000887013"/>
    </source>
</evidence>
<name>A0A8X6QGX9_NEPPI</name>
<feature type="coiled-coil region" evidence="6">
    <location>
        <begin position="653"/>
        <end position="874"/>
    </location>
</feature>
<feature type="region of interest" description="Disordered" evidence="7">
    <location>
        <begin position="2069"/>
        <end position="2103"/>
    </location>
</feature>
<dbReference type="Pfam" id="PF25785">
    <property type="entry name" value="TPR"/>
    <property type="match status" value="1"/>
</dbReference>
<feature type="compositionally biased region" description="Basic and acidic residues" evidence="7">
    <location>
        <begin position="2249"/>
        <end position="2273"/>
    </location>
</feature>
<dbReference type="PANTHER" id="PTHR18898:SF2">
    <property type="entry name" value="NUCLEOPROTEIN TPR"/>
    <property type="match status" value="1"/>
</dbReference>
<dbReference type="Pfam" id="PF07926">
    <property type="entry name" value="TPR_MLP1_2"/>
    <property type="match status" value="1"/>
</dbReference>